<name>A0A6I6N2S8_9ACTN</name>
<dbReference type="Pfam" id="PF07336">
    <property type="entry name" value="ABATE"/>
    <property type="match status" value="1"/>
</dbReference>
<dbReference type="SUPFAM" id="SSF160904">
    <property type="entry name" value="Jann2411-like"/>
    <property type="match status" value="1"/>
</dbReference>
<feature type="domain" description="Zinc finger CGNR" evidence="1">
    <location>
        <begin position="134"/>
        <end position="176"/>
    </location>
</feature>
<proteinExistence type="predicted"/>
<dbReference type="AlphaFoldDB" id="A0A6I6N2S8"/>
<dbReference type="Pfam" id="PF11706">
    <property type="entry name" value="zf-CGNR"/>
    <property type="match status" value="1"/>
</dbReference>
<accession>A0A6I6N2S8</accession>
<evidence type="ECO:0000313" key="3">
    <source>
        <dbReference type="Proteomes" id="UP000436138"/>
    </source>
</evidence>
<dbReference type="Proteomes" id="UP000436138">
    <property type="component" value="Chromosome"/>
</dbReference>
<reference evidence="2 3" key="1">
    <citation type="submission" date="2019-12" db="EMBL/GenBank/DDBJ databases">
        <title>Streptomyces sp. strain T44 isolated from rhizosphere soil of Broussonetia papyrifera.</title>
        <authorList>
            <person name="Mo P."/>
        </authorList>
    </citation>
    <scope>NUCLEOTIDE SEQUENCE [LARGE SCALE GENOMIC DNA]</scope>
    <source>
        <strain evidence="2 3">T44</strain>
    </source>
</reference>
<dbReference type="KEGG" id="sbro:GQF42_16915"/>
<protein>
    <recommendedName>
        <fullName evidence="1">Zinc finger CGNR domain-containing protein</fullName>
    </recommendedName>
</protein>
<evidence type="ECO:0000259" key="1">
    <source>
        <dbReference type="Pfam" id="PF11706"/>
    </source>
</evidence>
<keyword evidence="3" id="KW-1185">Reference proteome</keyword>
<sequence>MSAARDPRPLTGEPLALDLLNTRWNQEGVTRDLLDDTEGLAVWLESNGLTGRHRADEAALRHLREAREALAAAVHGSPRQAAPLVDAVLAHGRIRARLTADGPAEEPEFADPDRGPAWLAARSYLQLLERAPERIRSCAGGGCILHFFDTSRNGTRRWCSMASCGNRAKASRHYARSKKS</sequence>
<dbReference type="EMBL" id="CP047020">
    <property type="protein sequence ID" value="QHA04751.1"/>
    <property type="molecule type" value="Genomic_DNA"/>
</dbReference>
<organism evidence="2 3">
    <name type="scientific">Streptomyces broussonetiae</name>
    <dbReference type="NCBI Taxonomy" id="2686304"/>
    <lineage>
        <taxon>Bacteria</taxon>
        <taxon>Bacillati</taxon>
        <taxon>Actinomycetota</taxon>
        <taxon>Actinomycetes</taxon>
        <taxon>Kitasatosporales</taxon>
        <taxon>Streptomycetaceae</taxon>
        <taxon>Streptomyces</taxon>
    </lineage>
</organism>
<dbReference type="InterPro" id="IPR021005">
    <property type="entry name" value="Znf_CGNR"/>
</dbReference>
<dbReference type="Gene3D" id="1.10.3300.10">
    <property type="entry name" value="Jann2411-like domain"/>
    <property type="match status" value="1"/>
</dbReference>
<dbReference type="InterPro" id="IPR023286">
    <property type="entry name" value="ABATE_dom_sf"/>
</dbReference>
<dbReference type="RefSeq" id="WP_158920782.1">
    <property type="nucleotide sequence ID" value="NZ_CP047020.1"/>
</dbReference>
<dbReference type="PANTHER" id="PTHR35525:SF3">
    <property type="entry name" value="BLL6575 PROTEIN"/>
    <property type="match status" value="1"/>
</dbReference>
<dbReference type="PANTHER" id="PTHR35525">
    <property type="entry name" value="BLL6575 PROTEIN"/>
    <property type="match status" value="1"/>
</dbReference>
<gene>
    <name evidence="2" type="ORF">GQF42_16915</name>
</gene>
<dbReference type="InterPro" id="IPR010852">
    <property type="entry name" value="ABATE"/>
</dbReference>
<evidence type="ECO:0000313" key="2">
    <source>
        <dbReference type="EMBL" id="QHA04751.1"/>
    </source>
</evidence>